<reference evidence="1 2" key="1">
    <citation type="journal article" date="2024" name="BMC Genomics">
        <title>De novo assembly and annotation of Popillia japonica's genome with initial clues to its potential as an invasive pest.</title>
        <authorList>
            <person name="Cucini C."/>
            <person name="Boschi S."/>
            <person name="Funari R."/>
            <person name="Cardaioli E."/>
            <person name="Iannotti N."/>
            <person name="Marturano G."/>
            <person name="Paoli F."/>
            <person name="Bruttini M."/>
            <person name="Carapelli A."/>
            <person name="Frati F."/>
            <person name="Nardi F."/>
        </authorList>
    </citation>
    <scope>NUCLEOTIDE SEQUENCE [LARGE SCALE GENOMIC DNA]</scope>
    <source>
        <strain evidence="1">DMR45628</strain>
    </source>
</reference>
<evidence type="ECO:0000313" key="2">
    <source>
        <dbReference type="Proteomes" id="UP001458880"/>
    </source>
</evidence>
<dbReference type="EMBL" id="JASPKY010000655">
    <property type="protein sequence ID" value="KAK9687236.1"/>
    <property type="molecule type" value="Genomic_DNA"/>
</dbReference>
<sequence>MRRLRYDKNIKGVSYKTSLAPDESFKSVMFAKRGKLNETLLPKLAYLKSNPIREEKKQHLIDILPYISESLWDFYRNFKTEKDTVDTYPNVSSSEDDEN</sequence>
<organism evidence="1 2">
    <name type="scientific">Popillia japonica</name>
    <name type="common">Japanese beetle</name>
    <dbReference type="NCBI Taxonomy" id="7064"/>
    <lineage>
        <taxon>Eukaryota</taxon>
        <taxon>Metazoa</taxon>
        <taxon>Ecdysozoa</taxon>
        <taxon>Arthropoda</taxon>
        <taxon>Hexapoda</taxon>
        <taxon>Insecta</taxon>
        <taxon>Pterygota</taxon>
        <taxon>Neoptera</taxon>
        <taxon>Endopterygota</taxon>
        <taxon>Coleoptera</taxon>
        <taxon>Polyphaga</taxon>
        <taxon>Scarabaeiformia</taxon>
        <taxon>Scarabaeidae</taxon>
        <taxon>Rutelinae</taxon>
        <taxon>Popillia</taxon>
    </lineage>
</organism>
<dbReference type="Proteomes" id="UP001458880">
    <property type="component" value="Unassembled WGS sequence"/>
</dbReference>
<protein>
    <submittedName>
        <fullName evidence="1">Uncharacterized protein</fullName>
    </submittedName>
</protein>
<proteinExistence type="predicted"/>
<accession>A0AAW1ICD8</accession>
<comment type="caution">
    <text evidence="1">The sequence shown here is derived from an EMBL/GenBank/DDBJ whole genome shotgun (WGS) entry which is preliminary data.</text>
</comment>
<name>A0AAW1ICD8_POPJA</name>
<gene>
    <name evidence="1" type="ORF">QE152_g36591</name>
</gene>
<keyword evidence="2" id="KW-1185">Reference proteome</keyword>
<dbReference type="AlphaFoldDB" id="A0AAW1ICD8"/>
<evidence type="ECO:0000313" key="1">
    <source>
        <dbReference type="EMBL" id="KAK9687236.1"/>
    </source>
</evidence>